<dbReference type="GO" id="GO:0046872">
    <property type="term" value="F:metal ion binding"/>
    <property type="evidence" value="ECO:0007669"/>
    <property type="project" value="UniProtKB-KW"/>
</dbReference>
<evidence type="ECO:0000256" key="2">
    <source>
        <dbReference type="ARBA" id="ARBA00022487"/>
    </source>
</evidence>
<name>A0A382TBW7_9ZZZZ</name>
<dbReference type="PANTHER" id="PTHR33938:SF15">
    <property type="entry name" value="FERULOYL ESTERASE B-RELATED"/>
    <property type="match status" value="1"/>
</dbReference>
<evidence type="ECO:0000256" key="1">
    <source>
        <dbReference type="ARBA" id="ARBA00006249"/>
    </source>
</evidence>
<keyword evidence="5" id="KW-0378">Hydrolase</keyword>
<evidence type="ECO:0008006" key="9">
    <source>
        <dbReference type="Google" id="ProtNLM"/>
    </source>
</evidence>
<evidence type="ECO:0000313" key="8">
    <source>
        <dbReference type="EMBL" id="SVD19275.1"/>
    </source>
</evidence>
<dbReference type="PANTHER" id="PTHR33938">
    <property type="entry name" value="FERULOYL ESTERASE B-RELATED"/>
    <property type="match status" value="1"/>
</dbReference>
<keyword evidence="4" id="KW-0732">Signal</keyword>
<evidence type="ECO:0000256" key="4">
    <source>
        <dbReference type="ARBA" id="ARBA00022729"/>
    </source>
</evidence>
<organism evidence="8">
    <name type="scientific">marine metagenome</name>
    <dbReference type="NCBI Taxonomy" id="408172"/>
    <lineage>
        <taxon>unclassified sequences</taxon>
        <taxon>metagenomes</taxon>
        <taxon>ecological metagenomes</taxon>
    </lineage>
</organism>
<dbReference type="AlphaFoldDB" id="A0A382TBW7"/>
<proteinExistence type="inferred from homology"/>
<evidence type="ECO:0000256" key="7">
    <source>
        <dbReference type="ARBA" id="ARBA00023157"/>
    </source>
</evidence>
<dbReference type="Gene3D" id="3.40.50.1820">
    <property type="entry name" value="alpha/beta hydrolase"/>
    <property type="match status" value="1"/>
</dbReference>
<dbReference type="GO" id="GO:0052689">
    <property type="term" value="F:carboxylic ester hydrolase activity"/>
    <property type="evidence" value="ECO:0007669"/>
    <property type="project" value="UniProtKB-KW"/>
</dbReference>
<keyword evidence="7" id="KW-1015">Disulfide bond</keyword>
<protein>
    <recommendedName>
        <fullName evidence="9">Tannase/feruloyl esterase family alpha/beta hydrolase</fullName>
    </recommendedName>
</protein>
<feature type="non-terminal residue" evidence="8">
    <location>
        <position position="240"/>
    </location>
</feature>
<sequence>MSRRIHIVLLICAAANLAVVTGCREPFGESSDACSDLTGLPLIDLFISSSQRLPASGEVPAHCRVKGVIETEIQFELLLPEPDEWNGRFLMGGGGGFVGTVQNQARTLYSHGGRPLQRGYATVGTDTGHVGGGIEASWALNNPTRQMNWGYRAVHLTTEAAKSIIAEYYGRATDYSYFVGCSRGGGQAMMESQRYPDDFDGIVAAAPAYNWTAFTTGFLQAQQAMFPNGEGGDPVVREET</sequence>
<keyword evidence="2" id="KW-0719">Serine esterase</keyword>
<accession>A0A382TBW7</accession>
<dbReference type="EMBL" id="UINC01135247">
    <property type="protein sequence ID" value="SVD19275.1"/>
    <property type="molecule type" value="Genomic_DNA"/>
</dbReference>
<dbReference type="Pfam" id="PF07519">
    <property type="entry name" value="Tannase"/>
    <property type="match status" value="1"/>
</dbReference>
<reference evidence="8" key="1">
    <citation type="submission" date="2018-05" db="EMBL/GenBank/DDBJ databases">
        <authorList>
            <person name="Lanie J.A."/>
            <person name="Ng W.-L."/>
            <person name="Kazmierczak K.M."/>
            <person name="Andrzejewski T.M."/>
            <person name="Davidsen T.M."/>
            <person name="Wayne K.J."/>
            <person name="Tettelin H."/>
            <person name="Glass J.I."/>
            <person name="Rusch D."/>
            <person name="Podicherti R."/>
            <person name="Tsui H.-C.T."/>
            <person name="Winkler M.E."/>
        </authorList>
    </citation>
    <scope>NUCLEOTIDE SEQUENCE</scope>
</reference>
<dbReference type="SUPFAM" id="SSF53474">
    <property type="entry name" value="alpha/beta-Hydrolases"/>
    <property type="match status" value="1"/>
</dbReference>
<dbReference type="InterPro" id="IPR029058">
    <property type="entry name" value="AB_hydrolase_fold"/>
</dbReference>
<evidence type="ECO:0000256" key="5">
    <source>
        <dbReference type="ARBA" id="ARBA00022801"/>
    </source>
</evidence>
<dbReference type="InterPro" id="IPR011118">
    <property type="entry name" value="Tannase/feruloyl_esterase"/>
</dbReference>
<comment type="similarity">
    <text evidence="1">Belongs to the tannase family.</text>
</comment>
<dbReference type="PROSITE" id="PS51257">
    <property type="entry name" value="PROKAR_LIPOPROTEIN"/>
    <property type="match status" value="1"/>
</dbReference>
<evidence type="ECO:0000256" key="6">
    <source>
        <dbReference type="ARBA" id="ARBA00022837"/>
    </source>
</evidence>
<keyword evidence="6" id="KW-0106">Calcium</keyword>
<evidence type="ECO:0000256" key="3">
    <source>
        <dbReference type="ARBA" id="ARBA00022723"/>
    </source>
</evidence>
<gene>
    <name evidence="8" type="ORF">METZ01_LOCUS372129</name>
</gene>
<keyword evidence="3" id="KW-0479">Metal-binding</keyword>